<dbReference type="Gene3D" id="3.80.10.10">
    <property type="entry name" value="Ribonuclease Inhibitor"/>
    <property type="match status" value="1"/>
</dbReference>
<reference evidence="3" key="1">
    <citation type="submission" date="2020-10" db="EMBL/GenBank/DDBJ databases">
        <authorList>
            <person name="Han B."/>
            <person name="Lu T."/>
            <person name="Zhao Q."/>
            <person name="Huang X."/>
            <person name="Zhao Y."/>
        </authorList>
    </citation>
    <scope>NUCLEOTIDE SEQUENCE</scope>
</reference>
<evidence type="ECO:0000313" key="4">
    <source>
        <dbReference type="Proteomes" id="UP000604825"/>
    </source>
</evidence>
<gene>
    <name evidence="3" type="ORF">NCGR_LOCUS62355</name>
</gene>
<dbReference type="SUPFAM" id="SSF52058">
    <property type="entry name" value="L domain-like"/>
    <property type="match status" value="1"/>
</dbReference>
<dbReference type="InterPro" id="IPR036047">
    <property type="entry name" value="F-box-like_dom_sf"/>
</dbReference>
<dbReference type="Pfam" id="PF23622">
    <property type="entry name" value="LRR_At1g61320_AtMIF1"/>
    <property type="match status" value="1"/>
</dbReference>
<dbReference type="AlphaFoldDB" id="A0A811S6W9"/>
<protein>
    <recommendedName>
        <fullName evidence="2">At1g61320/AtMIF1 LRR domain-containing protein</fullName>
    </recommendedName>
</protein>
<evidence type="ECO:0000256" key="1">
    <source>
        <dbReference type="SAM" id="MobiDB-lite"/>
    </source>
</evidence>
<evidence type="ECO:0000259" key="2">
    <source>
        <dbReference type="Pfam" id="PF23622"/>
    </source>
</evidence>
<dbReference type="OrthoDB" id="637160at2759"/>
<dbReference type="PANTHER" id="PTHR34145:SF56">
    <property type="entry name" value="F-BOX DOMAIN-CONTAINING PROTEIN"/>
    <property type="match status" value="1"/>
</dbReference>
<organism evidence="3 4">
    <name type="scientific">Miscanthus lutarioriparius</name>
    <dbReference type="NCBI Taxonomy" id="422564"/>
    <lineage>
        <taxon>Eukaryota</taxon>
        <taxon>Viridiplantae</taxon>
        <taxon>Streptophyta</taxon>
        <taxon>Embryophyta</taxon>
        <taxon>Tracheophyta</taxon>
        <taxon>Spermatophyta</taxon>
        <taxon>Magnoliopsida</taxon>
        <taxon>Liliopsida</taxon>
        <taxon>Poales</taxon>
        <taxon>Poaceae</taxon>
        <taxon>PACMAD clade</taxon>
        <taxon>Panicoideae</taxon>
        <taxon>Andropogonodae</taxon>
        <taxon>Andropogoneae</taxon>
        <taxon>Saccharinae</taxon>
        <taxon>Miscanthus</taxon>
    </lineage>
</organism>
<feature type="compositionally biased region" description="Polar residues" evidence="1">
    <location>
        <begin position="54"/>
        <end position="63"/>
    </location>
</feature>
<accession>A0A811S6W9</accession>
<feature type="region of interest" description="Disordered" evidence="1">
    <location>
        <begin position="53"/>
        <end position="73"/>
    </location>
</feature>
<dbReference type="InterPro" id="IPR032675">
    <property type="entry name" value="LRR_dom_sf"/>
</dbReference>
<evidence type="ECO:0000313" key="3">
    <source>
        <dbReference type="EMBL" id="CAD6338257.1"/>
    </source>
</evidence>
<dbReference type="EMBL" id="CAJGYO010000019">
    <property type="protein sequence ID" value="CAD6338257.1"/>
    <property type="molecule type" value="Genomic_DNA"/>
</dbReference>
<dbReference type="SUPFAM" id="SSF81383">
    <property type="entry name" value="F-box domain"/>
    <property type="match status" value="1"/>
</dbReference>
<feature type="domain" description="At1g61320/AtMIF1 LRR" evidence="2">
    <location>
        <begin position="144"/>
        <end position="510"/>
    </location>
</feature>
<comment type="caution">
    <text evidence="3">The sequence shown here is derived from an EMBL/GenBank/DDBJ whole genome shotgun (WGS) entry which is preliminary data.</text>
</comment>
<dbReference type="PANTHER" id="PTHR34145">
    <property type="entry name" value="OS02G0105600 PROTEIN"/>
    <property type="match status" value="1"/>
</dbReference>
<dbReference type="Proteomes" id="UP000604825">
    <property type="component" value="Unassembled WGS sequence"/>
</dbReference>
<name>A0A811S6W9_9POAL</name>
<sequence>MRDEQRVLGGGIYVTGGWAPQQFSVGLNGLDVGEDCNILHKYIDAKVASLANGKDSSCQQDGSPQGCKRRRYSGPDLPEDIRRHIRFLMPLQDAARAACVSRAFLSSWRCRPDITISWKTLGLDKNFHGKDEIAKDFNSIVDQILKNRSGIGLKTLKIDFCDYKADTYSYLNNWLEIAITPELEELTLDLFSRKAKYSFPCSLLSNGRGNSIQHLKLVWCAFSTTVRLDCLKNLTSLHLRDVHITGNELGCLFSSSSALERLELHGCHRIVCLEIPCLLQRLRYLRVFACERLKVIESKAPNISSFHLSEFQGKFSLGESSLQLKDMMLSMNCTISFARAKLPSIVPNLKSLSLASDYEVPNTPLVSKTFLHLKYLSITLSEGAFSPYYDCFSVVSFLDVAPSLETLLLGVTQLRMKHEPFVGEPSPQNQIMGTRHSNLKSVKISGFCSAKSLVELTCYILECSDHEISKCPPLTKNIIRDSQNALLVIRAWIEGKVPPSVKFNVLAPCSKCHNADED</sequence>
<proteinExistence type="predicted"/>
<dbReference type="InterPro" id="IPR053772">
    <property type="entry name" value="At1g61320/At1g61330-like"/>
</dbReference>
<keyword evidence="4" id="KW-1185">Reference proteome</keyword>
<dbReference type="InterPro" id="IPR055357">
    <property type="entry name" value="LRR_At1g61320_AtMIF1"/>
</dbReference>